<organism evidence="2 3">
    <name type="scientific">Arachis duranensis</name>
    <name type="common">Wild peanut</name>
    <dbReference type="NCBI Taxonomy" id="130453"/>
    <lineage>
        <taxon>Eukaryota</taxon>
        <taxon>Viridiplantae</taxon>
        <taxon>Streptophyta</taxon>
        <taxon>Embryophyta</taxon>
        <taxon>Tracheophyta</taxon>
        <taxon>Spermatophyta</taxon>
        <taxon>Magnoliopsida</taxon>
        <taxon>eudicotyledons</taxon>
        <taxon>Gunneridae</taxon>
        <taxon>Pentapetalae</taxon>
        <taxon>rosids</taxon>
        <taxon>fabids</taxon>
        <taxon>Fabales</taxon>
        <taxon>Fabaceae</taxon>
        <taxon>Papilionoideae</taxon>
        <taxon>50 kb inversion clade</taxon>
        <taxon>dalbergioids sensu lato</taxon>
        <taxon>Dalbergieae</taxon>
        <taxon>Pterocarpus clade</taxon>
        <taxon>Arachis</taxon>
    </lineage>
</organism>
<dbReference type="KEGG" id="adu:110273893"/>
<accession>A0A9C6T4Y5</accession>
<evidence type="ECO:0000313" key="3">
    <source>
        <dbReference type="RefSeq" id="XP_052107421.1"/>
    </source>
</evidence>
<reference evidence="3" key="2">
    <citation type="submission" date="2025-08" db="UniProtKB">
        <authorList>
            <consortium name="RefSeq"/>
        </authorList>
    </citation>
    <scope>IDENTIFICATION</scope>
    <source>
        <tissue evidence="3">Whole plant</tissue>
    </source>
</reference>
<dbReference type="PANTHER" id="PTHR33116:SF70">
    <property type="entry name" value="NON-LTR RETROELEMENT REVERSE TRANSCRIPTASE-LIKE PROTEIN"/>
    <property type="match status" value="1"/>
</dbReference>
<dbReference type="RefSeq" id="XP_052107421.1">
    <property type="nucleotide sequence ID" value="XM_052251461.1"/>
</dbReference>
<evidence type="ECO:0000259" key="1">
    <source>
        <dbReference type="PROSITE" id="PS50878"/>
    </source>
</evidence>
<dbReference type="Pfam" id="PF00078">
    <property type="entry name" value="RVT_1"/>
    <property type="match status" value="1"/>
</dbReference>
<keyword evidence="2" id="KW-1185">Reference proteome</keyword>
<dbReference type="CDD" id="cd06222">
    <property type="entry name" value="RNase_H_like"/>
    <property type="match status" value="1"/>
</dbReference>
<feature type="domain" description="Reverse transcriptase" evidence="1">
    <location>
        <begin position="1"/>
        <end position="178"/>
    </location>
</feature>
<dbReference type="GO" id="GO:0003676">
    <property type="term" value="F:nucleic acid binding"/>
    <property type="evidence" value="ECO:0007669"/>
    <property type="project" value="InterPro"/>
</dbReference>
<dbReference type="Pfam" id="PF13456">
    <property type="entry name" value="RVT_3"/>
    <property type="match status" value="1"/>
</dbReference>
<dbReference type="InterPro" id="IPR043502">
    <property type="entry name" value="DNA/RNA_pol_sf"/>
</dbReference>
<sequence length="657" mass="75356">MNCVQASNLSILWNGNRLDSFQSRRGLRQGDPISPYLFVLCMERLACFISKQVDEGIWDGVAISRGVPRVSHLMFADNLLLFCKAKKSQVQNVVHTLELFCKASGMKVNIEKSKTICSRNISNRRKEMLSSVSHIPFTSDLGKYLRVNLNHPRAARSIFSDSLEKIKNRLASWKGRLLNRAGRLCLIKSVASSLPIYQMQVTLFPTSVCQKIDYVLRQFLWKGKVGERCLNLVKWSKVVTPRKYGGLGIRDTQCVNFALLGKLVWQLLHNKDKLWYHAWRPCELAPLVPFVHISDSHLKLEDVWHHGHWRWDILCTMIPEEVKLDLMLFDPIKQAGDKTGWFWTNSNTLTYSTKSGYEWLLKKKFGWNDNENWLWLWRLRLPEKIKCLLWLCLSNGVPTASYRFQRAAFWWIWRDRNNDIFHQDDPWSKEKIVHLVKHAARDFSNVVINQKHIIPSSLKYNWEPPPINVCKMNCDASIFENEQLAGFGWLVMAWDCECKEVICEIDNLDAFLLVSRGTTSMIRNDSDLLDKIKEMLQRNWTATLVFIQRTANRAANLMAKTAVLNKQVVTAPGVTAADVAAALLRSPPSLLHSPRLFCVPLRRRHSVIVCRVSPLQFKAASGTATLQSSASRVCSSLLPAGHHTAAGCCLLESWYIH</sequence>
<dbReference type="InterPro" id="IPR002156">
    <property type="entry name" value="RNaseH_domain"/>
</dbReference>
<dbReference type="Proteomes" id="UP000515211">
    <property type="component" value="Chromosome 7"/>
</dbReference>
<dbReference type="InterPro" id="IPR000477">
    <property type="entry name" value="RT_dom"/>
</dbReference>
<dbReference type="SUPFAM" id="SSF56672">
    <property type="entry name" value="DNA/RNA polymerases"/>
    <property type="match status" value="1"/>
</dbReference>
<name>A0A9C6T4Y5_ARADU</name>
<dbReference type="GO" id="GO:0004523">
    <property type="term" value="F:RNA-DNA hybrid ribonuclease activity"/>
    <property type="evidence" value="ECO:0007669"/>
    <property type="project" value="InterPro"/>
</dbReference>
<dbReference type="PROSITE" id="PS50878">
    <property type="entry name" value="RT_POL"/>
    <property type="match status" value="1"/>
</dbReference>
<gene>
    <name evidence="3" type="primary">LOC110273893</name>
</gene>
<dbReference type="AlphaFoldDB" id="A0A9C6T4Y5"/>
<protein>
    <submittedName>
        <fullName evidence="3">Uncharacterized protein LOC110273893</fullName>
    </submittedName>
</protein>
<reference evidence="2" key="1">
    <citation type="journal article" date="2016" name="Nat. Genet.">
        <title>The genome sequences of Arachis duranensis and Arachis ipaensis, the diploid ancestors of cultivated peanut.</title>
        <authorList>
            <person name="Bertioli D.J."/>
            <person name="Cannon S.B."/>
            <person name="Froenicke L."/>
            <person name="Huang G."/>
            <person name="Farmer A.D."/>
            <person name="Cannon E.K."/>
            <person name="Liu X."/>
            <person name="Gao D."/>
            <person name="Clevenger J."/>
            <person name="Dash S."/>
            <person name="Ren L."/>
            <person name="Moretzsohn M.C."/>
            <person name="Shirasawa K."/>
            <person name="Huang W."/>
            <person name="Vidigal B."/>
            <person name="Abernathy B."/>
            <person name="Chu Y."/>
            <person name="Niederhuth C.E."/>
            <person name="Umale P."/>
            <person name="Araujo A.C."/>
            <person name="Kozik A."/>
            <person name="Kim K.D."/>
            <person name="Burow M.D."/>
            <person name="Varshney R.K."/>
            <person name="Wang X."/>
            <person name="Zhang X."/>
            <person name="Barkley N."/>
            <person name="Guimaraes P.M."/>
            <person name="Isobe S."/>
            <person name="Guo B."/>
            <person name="Liao B."/>
            <person name="Stalker H.T."/>
            <person name="Schmitz R.J."/>
            <person name="Scheffler B.E."/>
            <person name="Leal-Bertioli S.C."/>
            <person name="Xun X."/>
            <person name="Jackson S.A."/>
            <person name="Michelmore R."/>
            <person name="Ozias-Akins P."/>
        </authorList>
    </citation>
    <scope>NUCLEOTIDE SEQUENCE [LARGE SCALE GENOMIC DNA]</scope>
    <source>
        <strain evidence="2">cv. V14167</strain>
    </source>
</reference>
<dbReference type="PANTHER" id="PTHR33116">
    <property type="entry name" value="REVERSE TRANSCRIPTASE ZINC-BINDING DOMAIN-CONTAINING PROTEIN-RELATED-RELATED"/>
    <property type="match status" value="1"/>
</dbReference>
<proteinExistence type="predicted"/>
<dbReference type="GeneID" id="110273893"/>
<evidence type="ECO:0000313" key="2">
    <source>
        <dbReference type="Proteomes" id="UP000515211"/>
    </source>
</evidence>
<dbReference type="InterPro" id="IPR044730">
    <property type="entry name" value="RNase_H-like_dom_plant"/>
</dbReference>